<name>A0ABM8IXW7_9CREN</name>
<accession>A0ABM8IXW7</accession>
<dbReference type="EMBL" id="AP028907">
    <property type="protein sequence ID" value="BES81731.1"/>
    <property type="molecule type" value="Genomic_DNA"/>
</dbReference>
<evidence type="ECO:0008006" key="3">
    <source>
        <dbReference type="Google" id="ProtNLM"/>
    </source>
</evidence>
<dbReference type="Proteomes" id="UP001341135">
    <property type="component" value="Chromosome"/>
</dbReference>
<keyword evidence="2" id="KW-1185">Reference proteome</keyword>
<evidence type="ECO:0000313" key="2">
    <source>
        <dbReference type="Proteomes" id="UP001341135"/>
    </source>
</evidence>
<organism evidence="1 2">
    <name type="scientific">Pyrodictium abyssi</name>
    <dbReference type="NCBI Taxonomy" id="54256"/>
    <lineage>
        <taxon>Archaea</taxon>
        <taxon>Thermoproteota</taxon>
        <taxon>Thermoprotei</taxon>
        <taxon>Desulfurococcales</taxon>
        <taxon>Pyrodictiaceae</taxon>
        <taxon>Pyrodictium</taxon>
    </lineage>
</organism>
<reference evidence="1 2" key="1">
    <citation type="submission" date="2023-09" db="EMBL/GenBank/DDBJ databases">
        <title>Pyrofollis japonicus gen. nov. sp. nov., a novel member of the family Pyrodictiaceae isolated from the Iheya North hydrothermal field.</title>
        <authorList>
            <person name="Miyazaki U."/>
            <person name="Sanari M."/>
            <person name="Tame A."/>
            <person name="Kitajima M."/>
            <person name="Okamoto A."/>
            <person name="Sawayama S."/>
            <person name="Miyazaki J."/>
            <person name="Takai K."/>
            <person name="Nakagawa S."/>
        </authorList>
    </citation>
    <scope>NUCLEOTIDE SEQUENCE [LARGE SCALE GENOMIC DNA]</scope>
    <source>
        <strain evidence="1 2">AV2</strain>
    </source>
</reference>
<evidence type="ECO:0000313" key="1">
    <source>
        <dbReference type="EMBL" id="BES81731.1"/>
    </source>
</evidence>
<sequence length="206" mass="22898">MYGPSIITKQVRTFTAAFQAIIRYASNRDVDTLTGYDVINAIGPNRLAKALYGQVKRRGGKAVVLRVSGIKYRIIAYGGIIGPDRKVSAEEVAAQLLNYKDPDEFFNDLEAKGTPQITFFSLRLPRNGLDLDLIVGAVPAETRSLAINNSTYNYLGINMLNLSMFTYSSMSESRIREEIRSLLLEPLRDSIQLTKTKIANEIASEV</sequence>
<proteinExistence type="predicted"/>
<gene>
    <name evidence="1" type="ORF">PABY_12980</name>
</gene>
<protein>
    <recommendedName>
        <fullName evidence="3">AMMECR1 domain-containing protein</fullName>
    </recommendedName>
</protein>